<comment type="caution">
    <text evidence="2">The sequence shown here is derived from an EMBL/GenBank/DDBJ whole genome shotgun (WGS) entry which is preliminary data.</text>
</comment>
<keyword evidence="1" id="KW-1133">Transmembrane helix</keyword>
<accession>A0A8J6LSR6</accession>
<dbReference type="Proteomes" id="UP000657177">
    <property type="component" value="Unassembled WGS sequence"/>
</dbReference>
<feature type="transmembrane region" description="Helical" evidence="1">
    <location>
        <begin position="128"/>
        <end position="155"/>
    </location>
</feature>
<feature type="transmembrane region" description="Helical" evidence="1">
    <location>
        <begin position="86"/>
        <end position="108"/>
    </location>
</feature>
<evidence type="ECO:0000313" key="3">
    <source>
        <dbReference type="Proteomes" id="UP000657177"/>
    </source>
</evidence>
<feature type="transmembrane region" description="Helical" evidence="1">
    <location>
        <begin position="50"/>
        <end position="74"/>
    </location>
</feature>
<evidence type="ECO:0000256" key="1">
    <source>
        <dbReference type="SAM" id="Phobius"/>
    </source>
</evidence>
<reference evidence="2" key="1">
    <citation type="submission" date="2020-06" db="EMBL/GenBank/DDBJ databases">
        <title>Novel chitinolytic bacterium.</title>
        <authorList>
            <person name="Ungkulpasvich U."/>
            <person name="Kosugi A."/>
            <person name="Uke A."/>
        </authorList>
    </citation>
    <scope>NUCLEOTIDE SEQUENCE</scope>
    <source>
        <strain evidence="2">UUS1-1</strain>
    </source>
</reference>
<dbReference type="Pfam" id="PF04306">
    <property type="entry name" value="DUF456"/>
    <property type="match status" value="1"/>
</dbReference>
<protein>
    <submittedName>
        <fullName evidence="2">DUF456 domain-containing protein</fullName>
    </submittedName>
</protein>
<organism evidence="2 3">
    <name type="scientific">Capillibacterium thermochitinicola</name>
    <dbReference type="NCBI Taxonomy" id="2699427"/>
    <lineage>
        <taxon>Bacteria</taxon>
        <taxon>Bacillati</taxon>
        <taxon>Bacillota</taxon>
        <taxon>Capillibacterium</taxon>
    </lineage>
</organism>
<dbReference type="RefSeq" id="WP_181339864.1">
    <property type="nucleotide sequence ID" value="NZ_JAAKDE010000014.1"/>
</dbReference>
<dbReference type="PANTHER" id="PTHR39165">
    <property type="entry name" value="IG HYPOTHETICAL 17883"/>
    <property type="match status" value="1"/>
</dbReference>
<name>A0A8J6LSR6_9FIRM</name>
<keyword evidence="3" id="KW-1185">Reference proteome</keyword>
<keyword evidence="1" id="KW-0812">Transmembrane</keyword>
<dbReference type="PANTHER" id="PTHR39165:SF1">
    <property type="entry name" value="DUF456 DOMAIN-CONTAINING PROTEIN"/>
    <property type="match status" value="1"/>
</dbReference>
<dbReference type="AlphaFoldDB" id="A0A8J6LSR6"/>
<keyword evidence="1" id="KW-0472">Membrane</keyword>
<proteinExistence type="predicted"/>
<dbReference type="EMBL" id="JAAKDE010000014">
    <property type="protein sequence ID" value="MBA2133397.1"/>
    <property type="molecule type" value="Genomic_DNA"/>
</dbReference>
<evidence type="ECO:0000313" key="2">
    <source>
        <dbReference type="EMBL" id="MBA2133397.1"/>
    </source>
</evidence>
<sequence>MKEDLLLVLAGGALLLGFCGSFLPVLPGLPLAWAGLLIARFSSRSAITTTTLVICLIATLLVTLLDSLAPAWFTKRAGGTKAGARGAMVGVIVGLFIGPLGMIFGPFVGAYVGELLHDFSNPRKAFNAALATFVGFLFGTGLKMITGAAFIWVFIRSLL</sequence>
<gene>
    <name evidence="2" type="ORF">G5B42_07555</name>
</gene>
<dbReference type="InterPro" id="IPR007403">
    <property type="entry name" value="DUF456"/>
</dbReference>